<gene>
    <name evidence="2" type="ORF">K6T82_15070</name>
</gene>
<dbReference type="EMBL" id="JAINUY010000005">
    <property type="protein sequence ID" value="MBZ4036092.1"/>
    <property type="molecule type" value="Genomic_DNA"/>
</dbReference>
<protein>
    <recommendedName>
        <fullName evidence="4">Lipoprotein</fullName>
    </recommendedName>
</protein>
<keyword evidence="3" id="KW-1185">Reference proteome</keyword>
<keyword evidence="1" id="KW-0732">Signal</keyword>
<evidence type="ECO:0000313" key="3">
    <source>
        <dbReference type="Proteomes" id="UP001139366"/>
    </source>
</evidence>
<feature type="chain" id="PRO_5040833327" description="Lipoprotein" evidence="1">
    <location>
        <begin position="24"/>
        <end position="208"/>
    </location>
</feature>
<dbReference type="AlphaFoldDB" id="A0A9X1HCD5"/>
<evidence type="ECO:0000313" key="2">
    <source>
        <dbReference type="EMBL" id="MBZ4036092.1"/>
    </source>
</evidence>
<dbReference type="Proteomes" id="UP001139366">
    <property type="component" value="Unassembled WGS sequence"/>
</dbReference>
<accession>A0A9X1HCD5</accession>
<evidence type="ECO:0008006" key="4">
    <source>
        <dbReference type="Google" id="ProtNLM"/>
    </source>
</evidence>
<feature type="signal peptide" evidence="1">
    <location>
        <begin position="1"/>
        <end position="23"/>
    </location>
</feature>
<proteinExistence type="predicted"/>
<organism evidence="2 3">
    <name type="scientific">Flavobacterium potami</name>
    <dbReference type="NCBI Taxonomy" id="2872310"/>
    <lineage>
        <taxon>Bacteria</taxon>
        <taxon>Pseudomonadati</taxon>
        <taxon>Bacteroidota</taxon>
        <taxon>Flavobacteriia</taxon>
        <taxon>Flavobacteriales</taxon>
        <taxon>Flavobacteriaceae</taxon>
        <taxon>Flavobacterium</taxon>
    </lineage>
</organism>
<evidence type="ECO:0000256" key="1">
    <source>
        <dbReference type="SAM" id="SignalP"/>
    </source>
</evidence>
<comment type="caution">
    <text evidence="2">The sequence shown here is derived from an EMBL/GenBank/DDBJ whole genome shotgun (WGS) entry which is preliminary data.</text>
</comment>
<sequence>MKNYKLYFLVVVATCLMSCSKNAKKQILEVTDKISNQIEKISESTVETVKEYKNTIVKKITPSEISSENNEIVHDSIVESKIENEKFLGITYFKKFIAECKTGEIITQKELIEDHNIPADGIKLIKSITKTAEDEIEIKWKSTWFIERISDAKFTDAKIKFKFEADRMYTSGQAIGIKYKKKIYTDLIIIGTKAYIPSVKGYHWKIGK</sequence>
<reference evidence="2 3" key="1">
    <citation type="journal article" date="2023" name="Antonie Van Leeuwenhoek">
        <title>Flavobacterium potami sp. nov., a multi-metal resistance genes harbouring bacterium isolated from shallow river silt.</title>
        <authorList>
            <person name="Li S."/>
            <person name="Mao S."/>
            <person name="Mu W."/>
            <person name="Guo B."/>
            <person name="Li C."/>
            <person name="Zhu Q."/>
            <person name="Hou X."/>
            <person name="Zhao Y."/>
            <person name="Wei S."/>
            <person name="Liu H."/>
            <person name="Liu A."/>
        </authorList>
    </citation>
    <scope>NUCLEOTIDE SEQUENCE [LARGE SCALE GENOMIC DNA]</scope>
    <source>
        <strain evidence="2 3">17A</strain>
    </source>
</reference>
<name>A0A9X1HCD5_9FLAO</name>
<dbReference type="RefSeq" id="WP_223707184.1">
    <property type="nucleotide sequence ID" value="NZ_JAINUY010000005.1"/>
</dbReference>